<dbReference type="PROSITE" id="PS00028">
    <property type="entry name" value="ZINC_FINGER_C2H2_1"/>
    <property type="match status" value="3"/>
</dbReference>
<dbReference type="PANTHER" id="PTHR19818">
    <property type="entry name" value="ZINC FINGER PROTEIN ZIC AND GLI"/>
    <property type="match status" value="1"/>
</dbReference>
<protein>
    <recommendedName>
        <fullName evidence="6">C2H2-type domain-containing protein</fullName>
    </recommendedName>
</protein>
<evidence type="ECO:0000313" key="8">
    <source>
        <dbReference type="Proteomes" id="UP001162131"/>
    </source>
</evidence>
<dbReference type="InterPro" id="IPR050329">
    <property type="entry name" value="GLI_C2H2-zinc-finger"/>
</dbReference>
<reference evidence="7" key="1">
    <citation type="submission" date="2021-09" db="EMBL/GenBank/DDBJ databases">
        <authorList>
            <consortium name="AG Swart"/>
            <person name="Singh M."/>
            <person name="Singh A."/>
            <person name="Seah K."/>
            <person name="Emmerich C."/>
        </authorList>
    </citation>
    <scope>NUCLEOTIDE SEQUENCE</scope>
    <source>
        <strain evidence="7">ATCC30299</strain>
    </source>
</reference>
<evidence type="ECO:0000313" key="7">
    <source>
        <dbReference type="EMBL" id="CAG9336264.1"/>
    </source>
</evidence>
<name>A0AAU9KCM6_9CILI</name>
<dbReference type="Proteomes" id="UP001162131">
    <property type="component" value="Unassembled WGS sequence"/>
</dbReference>
<dbReference type="Pfam" id="PF00096">
    <property type="entry name" value="zf-C2H2"/>
    <property type="match status" value="2"/>
</dbReference>
<dbReference type="SUPFAM" id="SSF57667">
    <property type="entry name" value="beta-beta-alpha zinc fingers"/>
    <property type="match status" value="2"/>
</dbReference>
<dbReference type="InterPro" id="IPR013087">
    <property type="entry name" value="Znf_C2H2_type"/>
</dbReference>
<evidence type="ECO:0000259" key="6">
    <source>
        <dbReference type="PROSITE" id="PS50157"/>
    </source>
</evidence>
<evidence type="ECO:0000256" key="2">
    <source>
        <dbReference type="ARBA" id="ARBA00022737"/>
    </source>
</evidence>
<keyword evidence="8" id="KW-1185">Reference proteome</keyword>
<evidence type="ECO:0000256" key="3">
    <source>
        <dbReference type="ARBA" id="ARBA00022771"/>
    </source>
</evidence>
<accession>A0AAU9KCM6</accession>
<gene>
    <name evidence="7" type="ORF">BSTOLATCC_MIC66144</name>
</gene>
<organism evidence="7 8">
    <name type="scientific">Blepharisma stoltei</name>
    <dbReference type="NCBI Taxonomy" id="1481888"/>
    <lineage>
        <taxon>Eukaryota</taxon>
        <taxon>Sar</taxon>
        <taxon>Alveolata</taxon>
        <taxon>Ciliophora</taxon>
        <taxon>Postciliodesmatophora</taxon>
        <taxon>Heterotrichea</taxon>
        <taxon>Heterotrichida</taxon>
        <taxon>Blepharismidae</taxon>
        <taxon>Blepharisma</taxon>
    </lineage>
</organism>
<dbReference type="GO" id="GO:0008270">
    <property type="term" value="F:zinc ion binding"/>
    <property type="evidence" value="ECO:0007669"/>
    <property type="project" value="UniProtKB-KW"/>
</dbReference>
<proteinExistence type="predicted"/>
<evidence type="ECO:0000256" key="5">
    <source>
        <dbReference type="PROSITE-ProRule" id="PRU00042"/>
    </source>
</evidence>
<dbReference type="GO" id="GO:0045944">
    <property type="term" value="P:positive regulation of transcription by RNA polymerase II"/>
    <property type="evidence" value="ECO:0007669"/>
    <property type="project" value="UniProtKB-ARBA"/>
</dbReference>
<dbReference type="PANTHER" id="PTHR19818:SF139">
    <property type="entry name" value="PAIR-RULE PROTEIN ODD-PAIRED"/>
    <property type="match status" value="1"/>
</dbReference>
<feature type="domain" description="C2H2-type" evidence="6">
    <location>
        <begin position="34"/>
        <end position="61"/>
    </location>
</feature>
<feature type="domain" description="C2H2-type" evidence="6">
    <location>
        <begin position="62"/>
        <end position="91"/>
    </location>
</feature>
<evidence type="ECO:0000256" key="1">
    <source>
        <dbReference type="ARBA" id="ARBA00022723"/>
    </source>
</evidence>
<dbReference type="GO" id="GO:0005634">
    <property type="term" value="C:nucleus"/>
    <property type="evidence" value="ECO:0007669"/>
    <property type="project" value="UniProtKB-ARBA"/>
</dbReference>
<keyword evidence="3 5" id="KW-0863">Zinc-finger</keyword>
<dbReference type="InterPro" id="IPR036236">
    <property type="entry name" value="Znf_C2H2_sf"/>
</dbReference>
<keyword evidence="1" id="KW-0479">Metal-binding</keyword>
<feature type="domain" description="C2H2-type" evidence="6">
    <location>
        <begin position="4"/>
        <end position="34"/>
    </location>
</feature>
<comment type="caution">
    <text evidence="7">The sequence shown here is derived from an EMBL/GenBank/DDBJ whole genome shotgun (WGS) entry which is preliminary data.</text>
</comment>
<dbReference type="GO" id="GO:0000978">
    <property type="term" value="F:RNA polymerase II cis-regulatory region sequence-specific DNA binding"/>
    <property type="evidence" value="ECO:0007669"/>
    <property type="project" value="TreeGrafter"/>
</dbReference>
<sequence length="136" mass="15878">MKYFKCSYQSCTLTYTTKYNLDRHINVSHKNLRFLCITCGEKLCSAQSLKDHSYCHTGEKPYLCKFPGCSKKYRQASQLSVHKKQHQKIDKKKKKLPKAFWLNILMKADIKMTYEIPSSPFKLEDATLPPLIPIIN</sequence>
<dbReference type="AlphaFoldDB" id="A0AAU9KCM6"/>
<dbReference type="GO" id="GO:0000981">
    <property type="term" value="F:DNA-binding transcription factor activity, RNA polymerase II-specific"/>
    <property type="evidence" value="ECO:0007669"/>
    <property type="project" value="TreeGrafter"/>
</dbReference>
<dbReference type="EMBL" id="CAJZBQ010000064">
    <property type="protein sequence ID" value="CAG9336264.1"/>
    <property type="molecule type" value="Genomic_DNA"/>
</dbReference>
<keyword evidence="2" id="KW-0677">Repeat</keyword>
<evidence type="ECO:0000256" key="4">
    <source>
        <dbReference type="ARBA" id="ARBA00022833"/>
    </source>
</evidence>
<keyword evidence="4" id="KW-0862">Zinc</keyword>
<dbReference type="PROSITE" id="PS50157">
    <property type="entry name" value="ZINC_FINGER_C2H2_2"/>
    <property type="match status" value="3"/>
</dbReference>
<dbReference type="Gene3D" id="3.30.160.60">
    <property type="entry name" value="Classic Zinc Finger"/>
    <property type="match status" value="3"/>
</dbReference>
<dbReference type="SMART" id="SM00355">
    <property type="entry name" value="ZnF_C2H2"/>
    <property type="match status" value="3"/>
</dbReference>